<evidence type="ECO:0000313" key="12">
    <source>
        <dbReference type="Proteomes" id="UP000604825"/>
    </source>
</evidence>
<feature type="region of interest" description="Disordered" evidence="7">
    <location>
        <begin position="1"/>
        <end position="26"/>
    </location>
</feature>
<reference evidence="11" key="1">
    <citation type="submission" date="2020-10" db="EMBL/GenBank/DDBJ databases">
        <authorList>
            <person name="Han B."/>
            <person name="Lu T."/>
            <person name="Zhao Q."/>
            <person name="Huang X."/>
            <person name="Zhao Y."/>
        </authorList>
    </citation>
    <scope>NUCLEOTIDE SEQUENCE</scope>
</reference>
<dbReference type="SUPFAM" id="SSF52058">
    <property type="entry name" value="L domain-like"/>
    <property type="match status" value="1"/>
</dbReference>
<feature type="domain" description="Disease resistance protein winged helix" evidence="10">
    <location>
        <begin position="1325"/>
        <end position="1374"/>
    </location>
</feature>
<keyword evidence="6" id="KW-0067">ATP-binding</keyword>
<dbReference type="SUPFAM" id="SSF52540">
    <property type="entry name" value="P-loop containing nucleoside triphosphate hydrolases"/>
    <property type="match status" value="2"/>
</dbReference>
<dbReference type="PANTHER" id="PTHR36766">
    <property type="entry name" value="PLANT BROAD-SPECTRUM MILDEW RESISTANCE PROTEIN RPW8"/>
    <property type="match status" value="1"/>
</dbReference>
<dbReference type="Gene3D" id="1.10.8.430">
    <property type="entry name" value="Helical domain of apoptotic protease-activating factors"/>
    <property type="match status" value="1"/>
</dbReference>
<sequence>MARAVRRRAPVHSSRRRATIPLRSPPLPLVNPPHASSWFRRPTPAPPARGLLLSSPNLECRRRRRVFFSGGSGDAVGRGEVVGSWRKRLELIPMHMSSEMHIQQVEQCISIALKCLEPDSNKRPTSLDIVQSLNAEETKSRSLENSTSVAEKDRRNQNLFSQVNRNIINIPKTISAINNLNECANLFHWVISAASSLKSMCSGTQLEKLQGDARQLQSDLQCLSDTLPAMYNLIDRAEWRIHDHYVADLLSKLKDAVYDAEDLLDEFRWYEKKVSVEGNAILVEPIIDFFHSVTQGSFNKVTGIQKRLNHLSGQLEKIGLHQTIPRFDKSFRPETTAFPIEPEIFSRDNEKEKLIRMLGVPTDNSTGPSKRKRKRNAVCSSASNQICATIDSNEATITSVPVLPIVGIGGVGKTTLAQDICNNSKVICHFELVIWIFVSDDFDVKRLTKEALDQSSPPEKVPKTDNLNLLQGALAQSLSNKRFLIVLDDMWDGNELDWKRFCAPFRNALKGSMMLVTTRSPKVADVVRTMDRFPLEGLKEDVFRKFFKFCVFGPNSSNIDPELERIGEKILPKLRGSPLAAKTLGRLLGMSLELAHWDRILKSQLWELQQKETDILPALRLSYMYLPLYLKRCFSFCAVYPKDYIFKKEDLVEIWVAEGLVEHHPNISLHHTGGQYFEELAHLSFFHKYPRSHKKYVIHDLMHDMAQLVSKDECFIVKEKNDIPKMPQNVRHLSVVNGGDIQCSDLLKHDMAQHRKLRTLFCHLSLESETDNTVMEKWCNELLCMRVMVCSISNWGLPGSISNMKLLRYLQILDSSLCKSLPSAFCCLYNMQIFNATKWSIDDIPSIFGCQNLSSLEQLLQPAYVPNIKKIKILSCSNLERVPTEKFGGLLFLEVLYVFRCPKIKSQWLCAPSLKEMYLYDPGDLIDNIECSSLTKFHIWGYPTESIELKMWNLPSLQELRIGYCGSLTIIRDSEPLSTDLFHSGTRSRMGKFPLLTHLTISSCGELKTMDDLLYLPAIESIKIRNCGLQSLAANRLGDSSRLKDLEISDCSSLDWQSGLLLPSSLQNLTLWNCGDFSGSFPSCLENLTSLESLEIHDCECIVSVPGHMWSSNLKSLQSLEFFCQDICNNSKVIRHFKLVIWIFVSDDFDVKTLTKEALDQSSPPEKVPKTDNLNLLQGALARSLSNKRFLIVLDDMWDGNELDWKRFCAPFRNALKGSMMLVTTRSPKIADVVRTMDPFPLEGLKEELERIGVKILPKLRGSPLAAKTLGRLLGMSLELAHWDRILKSQLWEHQQKETDILPALRLSYMYLPLYLKRCFLFCAVYPKDYIFKKEDLVEIWVAEGLVEHHPNISLHHTGGQYFEELAHLSFFSEVSTVPQEICNT</sequence>
<feature type="domain" description="Disease resistance N-terminal" evidence="9">
    <location>
        <begin position="213"/>
        <end position="273"/>
    </location>
</feature>
<feature type="domain" description="NB-ARC" evidence="8">
    <location>
        <begin position="1125"/>
        <end position="1247"/>
    </location>
</feature>
<evidence type="ECO:0000256" key="7">
    <source>
        <dbReference type="SAM" id="MobiDB-lite"/>
    </source>
</evidence>
<dbReference type="InterPro" id="IPR042197">
    <property type="entry name" value="Apaf_helical"/>
</dbReference>
<dbReference type="PANTHER" id="PTHR36766:SF60">
    <property type="entry name" value="NB-ARC DOMAIN-CONTAINING PROTEIN"/>
    <property type="match status" value="1"/>
</dbReference>
<dbReference type="PRINTS" id="PR00364">
    <property type="entry name" value="DISEASERSIST"/>
</dbReference>
<feature type="domain" description="Disease resistance protein winged helix" evidence="10">
    <location>
        <begin position="639"/>
        <end position="706"/>
    </location>
</feature>
<dbReference type="InterPro" id="IPR027417">
    <property type="entry name" value="P-loop_NTPase"/>
</dbReference>
<dbReference type="InterPro" id="IPR002182">
    <property type="entry name" value="NB-ARC"/>
</dbReference>
<dbReference type="Gene3D" id="3.40.50.300">
    <property type="entry name" value="P-loop containing nucleotide triphosphate hydrolases"/>
    <property type="match status" value="2"/>
</dbReference>
<organism evidence="11 12">
    <name type="scientific">Miscanthus lutarioriparius</name>
    <dbReference type="NCBI Taxonomy" id="422564"/>
    <lineage>
        <taxon>Eukaryota</taxon>
        <taxon>Viridiplantae</taxon>
        <taxon>Streptophyta</taxon>
        <taxon>Embryophyta</taxon>
        <taxon>Tracheophyta</taxon>
        <taxon>Spermatophyta</taxon>
        <taxon>Magnoliopsida</taxon>
        <taxon>Liliopsida</taxon>
        <taxon>Poales</taxon>
        <taxon>Poaceae</taxon>
        <taxon>PACMAD clade</taxon>
        <taxon>Panicoideae</taxon>
        <taxon>Andropogonodae</taxon>
        <taxon>Andropogoneae</taxon>
        <taxon>Saccharinae</taxon>
        <taxon>Miscanthus</taxon>
    </lineage>
</organism>
<dbReference type="Pfam" id="PF23559">
    <property type="entry name" value="WHD_DRP"/>
    <property type="match status" value="2"/>
</dbReference>
<proteinExistence type="inferred from homology"/>
<gene>
    <name evidence="11" type="ORF">NCGR_LOCUS18683</name>
</gene>
<dbReference type="GO" id="GO:0051707">
    <property type="term" value="P:response to other organism"/>
    <property type="evidence" value="ECO:0007669"/>
    <property type="project" value="UniProtKB-ARBA"/>
</dbReference>
<dbReference type="Gene3D" id="1.10.10.10">
    <property type="entry name" value="Winged helix-like DNA-binding domain superfamily/Winged helix DNA-binding domain"/>
    <property type="match status" value="2"/>
</dbReference>
<accession>A0A811NPD2</accession>
<dbReference type="GO" id="GO:0006952">
    <property type="term" value="P:defense response"/>
    <property type="evidence" value="ECO:0007669"/>
    <property type="project" value="UniProtKB-KW"/>
</dbReference>
<comment type="similarity">
    <text evidence="1">Belongs to the disease resistance NB-LRR family.</text>
</comment>
<dbReference type="Proteomes" id="UP000604825">
    <property type="component" value="Unassembled WGS sequence"/>
</dbReference>
<dbReference type="EMBL" id="CAJGYO010000004">
    <property type="protein sequence ID" value="CAD6227040.1"/>
    <property type="molecule type" value="Genomic_DNA"/>
</dbReference>
<dbReference type="InterPro" id="IPR032675">
    <property type="entry name" value="LRR_dom_sf"/>
</dbReference>
<name>A0A811NPD2_9POAL</name>
<keyword evidence="4" id="KW-0547">Nucleotide-binding</keyword>
<keyword evidence="5" id="KW-0611">Plant defense</keyword>
<evidence type="ECO:0000256" key="6">
    <source>
        <dbReference type="ARBA" id="ARBA00022840"/>
    </source>
</evidence>
<evidence type="ECO:0000256" key="1">
    <source>
        <dbReference type="ARBA" id="ARBA00008894"/>
    </source>
</evidence>
<dbReference type="InterPro" id="IPR041118">
    <property type="entry name" value="Rx_N"/>
</dbReference>
<feature type="compositionally biased region" description="Basic residues" evidence="7">
    <location>
        <begin position="1"/>
        <end position="18"/>
    </location>
</feature>
<dbReference type="GO" id="GO:0005524">
    <property type="term" value="F:ATP binding"/>
    <property type="evidence" value="ECO:0007669"/>
    <property type="project" value="UniProtKB-KW"/>
</dbReference>
<dbReference type="InterPro" id="IPR058922">
    <property type="entry name" value="WHD_DRP"/>
</dbReference>
<comment type="caution">
    <text evidence="11">The sequence shown here is derived from an EMBL/GenBank/DDBJ whole genome shotgun (WGS) entry which is preliminary data.</text>
</comment>
<feature type="domain" description="NB-ARC" evidence="8">
    <location>
        <begin position="401"/>
        <end position="552"/>
    </location>
</feature>
<evidence type="ECO:0000313" key="11">
    <source>
        <dbReference type="EMBL" id="CAD6227040.1"/>
    </source>
</evidence>
<evidence type="ECO:0000256" key="3">
    <source>
        <dbReference type="ARBA" id="ARBA00022737"/>
    </source>
</evidence>
<dbReference type="Pfam" id="PF18052">
    <property type="entry name" value="Rx_N"/>
    <property type="match status" value="1"/>
</dbReference>
<evidence type="ECO:0008006" key="13">
    <source>
        <dbReference type="Google" id="ProtNLM"/>
    </source>
</evidence>
<dbReference type="OrthoDB" id="771937at2759"/>
<evidence type="ECO:0000259" key="10">
    <source>
        <dbReference type="Pfam" id="PF23559"/>
    </source>
</evidence>
<protein>
    <recommendedName>
        <fullName evidence="13">NB-ARC domain-containing protein</fullName>
    </recommendedName>
</protein>
<evidence type="ECO:0000259" key="9">
    <source>
        <dbReference type="Pfam" id="PF18052"/>
    </source>
</evidence>
<dbReference type="Gene3D" id="3.80.10.10">
    <property type="entry name" value="Ribonuclease Inhibitor"/>
    <property type="match status" value="1"/>
</dbReference>
<keyword evidence="2" id="KW-0433">Leucine-rich repeat</keyword>
<dbReference type="Gene3D" id="1.20.5.4130">
    <property type="match status" value="1"/>
</dbReference>
<evidence type="ECO:0000256" key="5">
    <source>
        <dbReference type="ARBA" id="ARBA00022821"/>
    </source>
</evidence>
<evidence type="ECO:0000256" key="4">
    <source>
        <dbReference type="ARBA" id="ARBA00022741"/>
    </source>
</evidence>
<keyword evidence="3" id="KW-0677">Repeat</keyword>
<keyword evidence="12" id="KW-1185">Reference proteome</keyword>
<evidence type="ECO:0000259" key="8">
    <source>
        <dbReference type="Pfam" id="PF00931"/>
    </source>
</evidence>
<dbReference type="Pfam" id="PF00931">
    <property type="entry name" value="NB-ARC"/>
    <property type="match status" value="2"/>
</dbReference>
<dbReference type="GO" id="GO:0043531">
    <property type="term" value="F:ADP binding"/>
    <property type="evidence" value="ECO:0007669"/>
    <property type="project" value="InterPro"/>
</dbReference>
<dbReference type="InterPro" id="IPR036388">
    <property type="entry name" value="WH-like_DNA-bd_sf"/>
</dbReference>
<evidence type="ECO:0000256" key="2">
    <source>
        <dbReference type="ARBA" id="ARBA00022614"/>
    </source>
</evidence>